<evidence type="ECO:0008006" key="4">
    <source>
        <dbReference type="Google" id="ProtNLM"/>
    </source>
</evidence>
<comment type="caution">
    <text evidence="2">The sequence shown here is derived from an EMBL/GenBank/DDBJ whole genome shotgun (WGS) entry which is preliminary data.</text>
</comment>
<sequence>MSSGINASAALEVASPASDAITPPLSSLMRDIHPGPEIAEQSLDPRIQGLLWLLIGATLLWLIIRFTLMVLGYRRWCRQFDGDPQQLVPRLQEALRHEALQRWPEARQLHDEAWLAFVDRHGGSDFCQFTDQWSGWLYGNQSPTREQSARLEQAYRRWGRTVFLRQPLLATRRARRRQS</sequence>
<accession>A0A175VD82</accession>
<feature type="transmembrane region" description="Helical" evidence="1">
    <location>
        <begin position="50"/>
        <end position="71"/>
    </location>
</feature>
<evidence type="ECO:0000313" key="2">
    <source>
        <dbReference type="EMBL" id="KXU78553.1"/>
    </source>
</evidence>
<dbReference type="Pfam" id="PF14316">
    <property type="entry name" value="DUF4381"/>
    <property type="match status" value="1"/>
</dbReference>
<dbReference type="RefSeq" id="WP_061477592.1">
    <property type="nucleotide sequence ID" value="NZ_JMGO02000018.1"/>
</dbReference>
<proteinExistence type="predicted"/>
<organism evidence="2 3">
    <name type="scientific">Aeromonas enteropelogenes</name>
    <name type="common">Aeromonas trota</name>
    <dbReference type="NCBI Taxonomy" id="29489"/>
    <lineage>
        <taxon>Bacteria</taxon>
        <taxon>Pseudomonadati</taxon>
        <taxon>Pseudomonadota</taxon>
        <taxon>Gammaproteobacteria</taxon>
        <taxon>Aeromonadales</taxon>
        <taxon>Aeromonadaceae</taxon>
        <taxon>Aeromonas</taxon>
    </lineage>
</organism>
<dbReference type="EMBL" id="JMGO02000018">
    <property type="protein sequence ID" value="KXU78553.1"/>
    <property type="molecule type" value="Genomic_DNA"/>
</dbReference>
<keyword evidence="1" id="KW-0812">Transmembrane</keyword>
<dbReference type="InterPro" id="IPR025489">
    <property type="entry name" value="DUF4381"/>
</dbReference>
<protein>
    <recommendedName>
        <fullName evidence="4">DUF4381 domain-containing protein</fullName>
    </recommendedName>
</protein>
<evidence type="ECO:0000313" key="3">
    <source>
        <dbReference type="Proteomes" id="UP000078435"/>
    </source>
</evidence>
<name>A0A175VD82_AEREN</name>
<evidence type="ECO:0000256" key="1">
    <source>
        <dbReference type="SAM" id="Phobius"/>
    </source>
</evidence>
<reference evidence="2 3" key="1">
    <citation type="submission" date="2016-02" db="EMBL/GenBank/DDBJ databases">
        <title>Draft genome sequence of Aeromonas trota strain 1999lcr isolated from cerebrospinal fluid (CSF).</title>
        <authorList>
            <person name="Dallagassa C.B."/>
            <person name="Prediger K.C."/>
            <person name="Weiss V.A."/>
            <person name="Assis F.E."/>
            <person name="Baura V."/>
            <person name="Cruz L.M."/>
            <person name="Souza E.M."/>
            <person name="Pedrosa F.O."/>
            <person name="Fadel-Picheth C.M."/>
        </authorList>
    </citation>
    <scope>NUCLEOTIDE SEQUENCE [LARGE SCALE GENOMIC DNA]</scope>
    <source>
        <strain evidence="2 3">1999lcr</strain>
    </source>
</reference>
<keyword evidence="1" id="KW-1133">Transmembrane helix</keyword>
<keyword evidence="1" id="KW-0472">Membrane</keyword>
<gene>
    <name evidence="2" type="ORF">LCR_05290</name>
</gene>
<dbReference type="Proteomes" id="UP000078435">
    <property type="component" value="Unassembled WGS sequence"/>
</dbReference>
<dbReference type="OrthoDB" id="5588449at2"/>
<dbReference type="AlphaFoldDB" id="A0A175VD82"/>